<proteinExistence type="predicted"/>
<keyword evidence="2" id="KW-1185">Reference proteome</keyword>
<protein>
    <recommendedName>
        <fullName evidence="3">MYND-type domain-containing protein</fullName>
    </recommendedName>
</protein>
<accession>A0AAV9QBT5</accession>
<gene>
    <name evidence="1" type="ORF">LTR25_003791</name>
</gene>
<evidence type="ECO:0000313" key="1">
    <source>
        <dbReference type="EMBL" id="KAK5540086.1"/>
    </source>
</evidence>
<comment type="caution">
    <text evidence="1">The sequence shown here is derived from an EMBL/GenBank/DDBJ whole genome shotgun (WGS) entry which is preliminary data.</text>
</comment>
<dbReference type="AlphaFoldDB" id="A0AAV9QBT5"/>
<dbReference type="SUPFAM" id="SSF144232">
    <property type="entry name" value="HIT/MYND zinc finger-like"/>
    <property type="match status" value="1"/>
</dbReference>
<dbReference type="EMBL" id="JAXLQG010000005">
    <property type="protein sequence ID" value="KAK5540086.1"/>
    <property type="molecule type" value="Genomic_DNA"/>
</dbReference>
<evidence type="ECO:0000313" key="2">
    <source>
        <dbReference type="Proteomes" id="UP001345827"/>
    </source>
</evidence>
<reference evidence="1 2" key="1">
    <citation type="submission" date="2023-06" db="EMBL/GenBank/DDBJ databases">
        <title>Black Yeasts Isolated from many extreme environments.</title>
        <authorList>
            <person name="Coleine C."/>
            <person name="Stajich J.E."/>
            <person name="Selbmann L."/>
        </authorList>
    </citation>
    <scope>NUCLEOTIDE SEQUENCE [LARGE SCALE GENOMIC DNA]</scope>
    <source>
        <strain evidence="1 2">CCFEE 5887</strain>
    </source>
</reference>
<evidence type="ECO:0008006" key="3">
    <source>
        <dbReference type="Google" id="ProtNLM"/>
    </source>
</evidence>
<organism evidence="1 2">
    <name type="scientific">Vermiconidia calcicola</name>
    <dbReference type="NCBI Taxonomy" id="1690605"/>
    <lineage>
        <taxon>Eukaryota</taxon>
        <taxon>Fungi</taxon>
        <taxon>Dikarya</taxon>
        <taxon>Ascomycota</taxon>
        <taxon>Pezizomycotina</taxon>
        <taxon>Dothideomycetes</taxon>
        <taxon>Dothideomycetidae</taxon>
        <taxon>Mycosphaerellales</taxon>
        <taxon>Extremaceae</taxon>
        <taxon>Vermiconidia</taxon>
    </lineage>
</organism>
<sequence>MATTGVIKLEETCIMCPRQGSKICRNYCQKMDWKNHKILCSSFKNPKPKTDRPDRFFRRGLFFPGGSAPAQFVWVECWTDFEDTKPICDQFDRKPYFGQHGATARTDFSEPNPVQARDMTRDNFEFGLHFWCLDLSVDEPLNLGVRTMTRGQACAPNFRGPVLALRQTKKGRNKESYVDIDMRDVRNAADHFSWMYREGTGKMAHLEDQRVHATGCLCPQDLAKLGARSKFFPIVLDGCDSIFAAGGSGIANLKTLQGGAKCA</sequence>
<name>A0AAV9QBT5_9PEZI</name>
<dbReference type="Proteomes" id="UP001345827">
    <property type="component" value="Unassembled WGS sequence"/>
</dbReference>